<dbReference type="AlphaFoldDB" id="A0AAE0I4L3"/>
<name>A0AAE0I4L3_9PEZI</name>
<keyword evidence="3" id="KW-1185">Reference proteome</keyword>
<comment type="caution">
    <text evidence="2">The sequence shown here is derived from an EMBL/GenBank/DDBJ whole genome shotgun (WGS) entry which is preliminary data.</text>
</comment>
<evidence type="ECO:0000313" key="3">
    <source>
        <dbReference type="Proteomes" id="UP001283341"/>
    </source>
</evidence>
<sequence length="553" mass="63170">MTAFPPQDEPPSKKLDWEQELHDLVRLQLVCKSQTPDKKRAELPFVFKTVTRLLENASCRDEKDRERKDRGRGPGQSTFGLTFPPSRNASILARIFDNEETREAFMSQSFLFERARNETKRFQDPPKTGHQQSAKLHSLYGMPLLIKGGNGRTLRSSRLYPFACSKVYDLRQYTTGNSGWGPFMNDGTFHVDWEKIEAISLVLRENIRGKGFDAFPLFSNLWNTPFGGSWSGSYLPWPPNNDVTTCGGIFEEEEGDDQASGGSADEDEDGESETADENALRLKDPYGVTGTWLRIVCFLDYNDFFYYNFPTDDQLPGNVPRPVLDVGEATRLIMMKLNVTKIVEPGEDDHKDHPVVFFEGLSRSFDGSWDDNADSDIRGSVRVTLEGEVRWTTYSLFDGEERWKSEGIQIGGIQSARGVVGTWFEKDFDPHGPCGPMAYWKISEIGPKDKSGDVEHEILIHDFRHVGVQFNYDEESDPDDDDFEEEVIDDRLPWEVQYDEEHAQEMEEARIRYDALAEEAMANEPNPNEESLYYELHVGGRAHRDQNELDSDE</sequence>
<accession>A0AAE0I4L3</accession>
<evidence type="ECO:0000313" key="2">
    <source>
        <dbReference type="EMBL" id="KAK3318311.1"/>
    </source>
</evidence>
<reference evidence="2" key="1">
    <citation type="journal article" date="2023" name="Mol. Phylogenet. Evol.">
        <title>Genome-scale phylogeny and comparative genomics of the fungal order Sordariales.</title>
        <authorList>
            <person name="Hensen N."/>
            <person name="Bonometti L."/>
            <person name="Westerberg I."/>
            <person name="Brannstrom I.O."/>
            <person name="Guillou S."/>
            <person name="Cros-Aarteil S."/>
            <person name="Calhoun S."/>
            <person name="Haridas S."/>
            <person name="Kuo A."/>
            <person name="Mondo S."/>
            <person name="Pangilinan J."/>
            <person name="Riley R."/>
            <person name="LaButti K."/>
            <person name="Andreopoulos B."/>
            <person name="Lipzen A."/>
            <person name="Chen C."/>
            <person name="Yan M."/>
            <person name="Daum C."/>
            <person name="Ng V."/>
            <person name="Clum A."/>
            <person name="Steindorff A."/>
            <person name="Ohm R.A."/>
            <person name="Martin F."/>
            <person name="Silar P."/>
            <person name="Natvig D.O."/>
            <person name="Lalanne C."/>
            <person name="Gautier V."/>
            <person name="Ament-Velasquez S.L."/>
            <person name="Kruys A."/>
            <person name="Hutchinson M.I."/>
            <person name="Powell A.J."/>
            <person name="Barry K."/>
            <person name="Miller A.N."/>
            <person name="Grigoriev I.V."/>
            <person name="Debuchy R."/>
            <person name="Gladieux P."/>
            <person name="Hiltunen Thoren M."/>
            <person name="Johannesson H."/>
        </authorList>
    </citation>
    <scope>NUCLEOTIDE SEQUENCE</scope>
    <source>
        <strain evidence="2">CBS 118394</strain>
    </source>
</reference>
<protein>
    <submittedName>
        <fullName evidence="2">F-box domain-containing protein</fullName>
    </submittedName>
</protein>
<feature type="compositionally biased region" description="Acidic residues" evidence="1">
    <location>
        <begin position="264"/>
        <end position="276"/>
    </location>
</feature>
<dbReference type="Proteomes" id="UP001283341">
    <property type="component" value="Unassembled WGS sequence"/>
</dbReference>
<feature type="region of interest" description="Disordered" evidence="1">
    <location>
        <begin position="58"/>
        <end position="83"/>
    </location>
</feature>
<reference evidence="2" key="2">
    <citation type="submission" date="2023-06" db="EMBL/GenBank/DDBJ databases">
        <authorList>
            <consortium name="Lawrence Berkeley National Laboratory"/>
            <person name="Haridas S."/>
            <person name="Hensen N."/>
            <person name="Bonometti L."/>
            <person name="Westerberg I."/>
            <person name="Brannstrom I.O."/>
            <person name="Guillou S."/>
            <person name="Cros-Aarteil S."/>
            <person name="Calhoun S."/>
            <person name="Kuo A."/>
            <person name="Mondo S."/>
            <person name="Pangilinan J."/>
            <person name="Riley R."/>
            <person name="Labutti K."/>
            <person name="Andreopoulos B."/>
            <person name="Lipzen A."/>
            <person name="Chen C."/>
            <person name="Yanf M."/>
            <person name="Daum C."/>
            <person name="Ng V."/>
            <person name="Clum A."/>
            <person name="Steindorff A."/>
            <person name="Ohm R."/>
            <person name="Martin F."/>
            <person name="Silar P."/>
            <person name="Natvig D."/>
            <person name="Lalanne C."/>
            <person name="Gautier V."/>
            <person name="Ament-Velasquez S.L."/>
            <person name="Kruys A."/>
            <person name="Hutchinson M.I."/>
            <person name="Powell A.J."/>
            <person name="Barry K."/>
            <person name="Miller A.N."/>
            <person name="Grigoriev I.V."/>
            <person name="Debuchy R."/>
            <person name="Gladieux P."/>
            <person name="Thoren M.H."/>
            <person name="Johannesson H."/>
        </authorList>
    </citation>
    <scope>NUCLEOTIDE SEQUENCE</scope>
    <source>
        <strain evidence="2">CBS 118394</strain>
    </source>
</reference>
<evidence type="ECO:0000256" key="1">
    <source>
        <dbReference type="SAM" id="MobiDB-lite"/>
    </source>
</evidence>
<dbReference type="EMBL" id="JAUEDM010000004">
    <property type="protein sequence ID" value="KAK3318311.1"/>
    <property type="molecule type" value="Genomic_DNA"/>
</dbReference>
<organism evidence="2 3">
    <name type="scientific">Apodospora peruviana</name>
    <dbReference type="NCBI Taxonomy" id="516989"/>
    <lineage>
        <taxon>Eukaryota</taxon>
        <taxon>Fungi</taxon>
        <taxon>Dikarya</taxon>
        <taxon>Ascomycota</taxon>
        <taxon>Pezizomycotina</taxon>
        <taxon>Sordariomycetes</taxon>
        <taxon>Sordariomycetidae</taxon>
        <taxon>Sordariales</taxon>
        <taxon>Lasiosphaeriaceae</taxon>
        <taxon>Apodospora</taxon>
    </lineage>
</organism>
<proteinExistence type="predicted"/>
<feature type="compositionally biased region" description="Basic and acidic residues" evidence="1">
    <location>
        <begin position="58"/>
        <end position="72"/>
    </location>
</feature>
<gene>
    <name evidence="2" type="ORF">B0H66DRAFT_556798</name>
</gene>
<feature type="region of interest" description="Disordered" evidence="1">
    <location>
        <begin position="253"/>
        <end position="279"/>
    </location>
</feature>